<gene>
    <name evidence="10" type="ORF">HG537_0A01610</name>
</gene>
<evidence type="ECO:0000256" key="3">
    <source>
        <dbReference type="ARBA" id="ARBA00019824"/>
    </source>
</evidence>
<accession>A0A7H9HJ14</accession>
<keyword evidence="6" id="KW-0418">Kinase</keyword>
<proteinExistence type="inferred from homology"/>
<dbReference type="PANTHER" id="PTHR12755:SF3">
    <property type="entry name" value="POLYNUCLEOTIDE 5'-HYDROXYL-KINASE NOL9"/>
    <property type="match status" value="1"/>
</dbReference>
<dbReference type="Gene3D" id="3.40.50.300">
    <property type="entry name" value="P-loop containing nucleotide triphosphate hydrolases"/>
    <property type="match status" value="1"/>
</dbReference>
<dbReference type="GO" id="GO:0051731">
    <property type="term" value="F:polynucleotide 5'-hydroxyl-kinase activity"/>
    <property type="evidence" value="ECO:0007669"/>
    <property type="project" value="InterPro"/>
</dbReference>
<dbReference type="InterPro" id="IPR045116">
    <property type="entry name" value="Clp1/Grc3"/>
</dbReference>
<evidence type="ECO:0000313" key="10">
    <source>
        <dbReference type="EMBL" id="QLQ77914.1"/>
    </source>
</evidence>
<evidence type="ECO:0000256" key="5">
    <source>
        <dbReference type="ARBA" id="ARBA00022741"/>
    </source>
</evidence>
<dbReference type="EMBL" id="CP059267">
    <property type="protein sequence ID" value="QLQ77914.1"/>
    <property type="molecule type" value="Genomic_DNA"/>
</dbReference>
<dbReference type="InterPro" id="IPR032319">
    <property type="entry name" value="CLP1_P"/>
</dbReference>
<dbReference type="GO" id="GO:0005524">
    <property type="term" value="F:ATP binding"/>
    <property type="evidence" value="ECO:0007669"/>
    <property type="project" value="UniProtKB-KW"/>
</dbReference>
<dbReference type="OrthoDB" id="4054781at2759"/>
<dbReference type="GO" id="GO:0005634">
    <property type="term" value="C:nucleus"/>
    <property type="evidence" value="ECO:0007669"/>
    <property type="project" value="TreeGrafter"/>
</dbReference>
<name>A0A7H9HJ14_9SACH</name>
<dbReference type="Pfam" id="PF16575">
    <property type="entry name" value="CLP1_P"/>
    <property type="match status" value="1"/>
</dbReference>
<evidence type="ECO:0000313" key="11">
    <source>
        <dbReference type="Proteomes" id="UP000510647"/>
    </source>
</evidence>
<keyword evidence="5" id="KW-0547">Nucleotide-binding</keyword>
<keyword evidence="4" id="KW-0808">Transferase</keyword>
<dbReference type="AlphaFoldDB" id="A0A7H9HJ14"/>
<feature type="domain" description="Clp1 P-loop" evidence="9">
    <location>
        <begin position="239"/>
        <end position="439"/>
    </location>
</feature>
<dbReference type="PANTHER" id="PTHR12755">
    <property type="entry name" value="CLEAVAGE/POLYADENYLATION FACTOR IA SUBUNIT CLP1P"/>
    <property type="match status" value="1"/>
</dbReference>
<dbReference type="InterPro" id="IPR027417">
    <property type="entry name" value="P-loop_NTPase"/>
</dbReference>
<evidence type="ECO:0000256" key="6">
    <source>
        <dbReference type="ARBA" id="ARBA00022777"/>
    </source>
</evidence>
<protein>
    <recommendedName>
        <fullName evidence="3">Polynucleotide 5'-hydroxyl-kinase GRC3</fullName>
    </recommendedName>
    <alternativeName>
        <fullName evidence="2">Polynucleotide 5'-hydroxyl-kinase grc3</fullName>
    </alternativeName>
</protein>
<comment type="similarity">
    <text evidence="1">Belongs to the Clp1 family. NOL9/GRC3 subfamily.</text>
</comment>
<organism evidence="10 11">
    <name type="scientific">Torulaspora globosa</name>
    <dbReference type="NCBI Taxonomy" id="48254"/>
    <lineage>
        <taxon>Eukaryota</taxon>
        <taxon>Fungi</taxon>
        <taxon>Dikarya</taxon>
        <taxon>Ascomycota</taxon>
        <taxon>Saccharomycotina</taxon>
        <taxon>Saccharomycetes</taxon>
        <taxon>Saccharomycetales</taxon>
        <taxon>Saccharomycetaceae</taxon>
        <taxon>Torulaspora</taxon>
    </lineage>
</organism>
<evidence type="ECO:0000256" key="2">
    <source>
        <dbReference type="ARBA" id="ARBA00018706"/>
    </source>
</evidence>
<evidence type="ECO:0000256" key="1">
    <source>
        <dbReference type="ARBA" id="ARBA00011003"/>
    </source>
</evidence>
<dbReference type="Proteomes" id="UP000510647">
    <property type="component" value="Chromosome 1"/>
</dbReference>
<evidence type="ECO:0000259" key="9">
    <source>
        <dbReference type="Pfam" id="PF16575"/>
    </source>
</evidence>
<feature type="region of interest" description="Disordered" evidence="8">
    <location>
        <begin position="1"/>
        <end position="44"/>
    </location>
</feature>
<keyword evidence="7" id="KW-0067">ATP-binding</keyword>
<dbReference type="GO" id="GO:0000448">
    <property type="term" value="P:cleavage in ITS2 between 5.8S rRNA and LSU-rRNA of tricistronic rRNA transcript (SSU-rRNA, 5.8S rRNA, LSU-rRNA)"/>
    <property type="evidence" value="ECO:0007669"/>
    <property type="project" value="TreeGrafter"/>
</dbReference>
<evidence type="ECO:0000256" key="8">
    <source>
        <dbReference type="SAM" id="MobiDB-lite"/>
    </source>
</evidence>
<sequence>MESSRCDVPQYADDSESSSESDSSIESLKEATVNVGFEEYEDNDDDEKKSSFYAIEDRNCFLIDCEQDAVVVGLSEKQRMYISGVFKLQVVKGGIVYNNVHYNASRETFNVWHPLCNAIPAIQGSFYAGWDETVVIEDRYKDVVVNDLKEYSCVVRIQNGAVKGLMDVGELFPEVRYLWRTPDSRKFSFVSDNCTYSIMTEDIDQFNALHIPNEWSTTIEKLSVVHKSSLHDTRMMIIGGKNSGKSTLLRLLTENFLFGGDIQAVDNEVSYLDLDPGQPEYSDPDCISLTRIQRKTRVLGRHLGQPCFEIMRQHYIGSSSPQEMPSSYLDCVSDLISYLEELNQMGTSLVNLPGWIKGFGLNIIGHILSRYKPTHIVILESKGSRRHLKDLNLDLTFNSSSRSEYRPVITTIAGISINPDDFRFQPPQIRTLKTLLYFHMKERSNTSFSYDFAPLLLKPPVQISFGTTGIQGFSFPEEFAGLHEKDIRTALEGTIVGLYMCVSSFQDSLVIKGPFPILTRRPAKMQFISLALIHSVNTDEKFMNVFVPETKLSILRSNSQSSWLIFRAKSETPFCELYPRDNLFSDDRIPYISFDLRKKHEHVWKVRKNVMRRGHHLK</sequence>
<keyword evidence="11" id="KW-1185">Reference proteome</keyword>
<evidence type="ECO:0000256" key="7">
    <source>
        <dbReference type="ARBA" id="ARBA00022840"/>
    </source>
</evidence>
<reference evidence="10 11" key="1">
    <citation type="submission" date="2020-06" db="EMBL/GenBank/DDBJ databases">
        <title>The yeast mating-type switching endonuclease HO is a domesticated member of an unorthodox homing genetic element family.</title>
        <authorList>
            <person name="Coughlan A.Y."/>
            <person name="Lombardi L."/>
            <person name="Braun-Galleani S."/>
            <person name="Martos A.R."/>
            <person name="Galeote V."/>
            <person name="Bigey F."/>
            <person name="Dequin S."/>
            <person name="Byrne K.P."/>
            <person name="Wolfe K.H."/>
        </authorList>
    </citation>
    <scope>NUCLEOTIDE SEQUENCE [LARGE SCALE GENOMIC DNA]</scope>
    <source>
        <strain evidence="10 11">CBS2947</strain>
    </source>
</reference>
<evidence type="ECO:0000256" key="4">
    <source>
        <dbReference type="ARBA" id="ARBA00022679"/>
    </source>
</evidence>